<dbReference type="GO" id="GO:0051287">
    <property type="term" value="F:NAD binding"/>
    <property type="evidence" value="ECO:0007669"/>
    <property type="project" value="UniProtKB-UniRule"/>
</dbReference>
<feature type="active site" description="Proton donor/acceptor" evidence="9">
    <location>
        <position position="142"/>
    </location>
</feature>
<feature type="binding site" evidence="9">
    <location>
        <position position="143"/>
    </location>
    <ligand>
        <name>(S)-2,3,4,5-tetrahydrodipicolinate</name>
        <dbReference type="ChEBI" id="CHEBI:16845"/>
    </ligand>
</feature>
<feature type="binding site" evidence="9">
    <location>
        <begin position="85"/>
        <end position="87"/>
    </location>
    <ligand>
        <name>NAD(+)</name>
        <dbReference type="ChEBI" id="CHEBI:57540"/>
    </ligand>
</feature>
<dbReference type="PANTHER" id="PTHR20836:SF7">
    <property type="entry name" value="4-HYDROXY-TETRAHYDRODIPICOLINATE REDUCTASE"/>
    <property type="match status" value="1"/>
</dbReference>
<feature type="binding site" evidence="9">
    <location>
        <begin position="8"/>
        <end position="13"/>
    </location>
    <ligand>
        <name>NAD(+)</name>
        <dbReference type="ChEBI" id="CHEBI:57540"/>
    </ligand>
</feature>
<dbReference type="InterPro" id="IPR036291">
    <property type="entry name" value="NAD(P)-bd_dom_sf"/>
</dbReference>
<dbReference type="InterPro" id="IPR023940">
    <property type="entry name" value="DHDPR_bac"/>
</dbReference>
<dbReference type="SUPFAM" id="SSF55347">
    <property type="entry name" value="Glyceraldehyde-3-phosphate dehydrogenase-like, C-terminal domain"/>
    <property type="match status" value="1"/>
</dbReference>
<dbReference type="Gene3D" id="3.30.360.10">
    <property type="entry name" value="Dihydrodipicolinate Reductase, domain 2"/>
    <property type="match status" value="1"/>
</dbReference>
<dbReference type="CDD" id="cd02274">
    <property type="entry name" value="DHDPR_N"/>
    <property type="match status" value="1"/>
</dbReference>
<dbReference type="EC" id="1.17.1.8" evidence="9 10"/>
<comment type="function">
    <text evidence="9">Catalyzes the conversion of 4-hydroxy-tetrahydrodipicolinate (HTPA) to tetrahydrodipicolinate.</text>
</comment>
<dbReference type="InterPro" id="IPR022663">
    <property type="entry name" value="DapB_C"/>
</dbReference>
<keyword evidence="6 9" id="KW-0560">Oxidoreductase</keyword>
<dbReference type="FunFam" id="3.30.360.10:FF:000004">
    <property type="entry name" value="4-hydroxy-tetrahydrodipicolinate reductase"/>
    <property type="match status" value="1"/>
</dbReference>
<dbReference type="NCBIfam" id="TIGR00036">
    <property type="entry name" value="dapB"/>
    <property type="match status" value="1"/>
</dbReference>
<dbReference type="InterPro" id="IPR000846">
    <property type="entry name" value="DapB_N"/>
</dbReference>
<feature type="binding site" evidence="9">
    <location>
        <begin position="109"/>
        <end position="112"/>
    </location>
    <ligand>
        <name>NAD(+)</name>
        <dbReference type="ChEBI" id="CHEBI:57540"/>
    </ligand>
</feature>
<dbReference type="Pfam" id="PF05173">
    <property type="entry name" value="DapB_C"/>
    <property type="match status" value="1"/>
</dbReference>
<accession>A0A9D1K0D4</accession>
<reference evidence="13" key="1">
    <citation type="submission" date="2020-10" db="EMBL/GenBank/DDBJ databases">
        <authorList>
            <person name="Gilroy R."/>
        </authorList>
    </citation>
    <scope>NUCLEOTIDE SEQUENCE</scope>
    <source>
        <strain evidence="13">CHK199-13235</strain>
    </source>
</reference>
<feature type="active site" description="Proton donor" evidence="9">
    <location>
        <position position="146"/>
    </location>
</feature>
<comment type="catalytic activity">
    <reaction evidence="9">
        <text>(S)-2,3,4,5-tetrahydrodipicolinate + NADP(+) + H2O = (2S,4S)-4-hydroxy-2,3,4,5-tetrahydrodipicolinate + NADPH + H(+)</text>
        <dbReference type="Rhea" id="RHEA:35331"/>
        <dbReference type="ChEBI" id="CHEBI:15377"/>
        <dbReference type="ChEBI" id="CHEBI:15378"/>
        <dbReference type="ChEBI" id="CHEBI:16845"/>
        <dbReference type="ChEBI" id="CHEBI:57783"/>
        <dbReference type="ChEBI" id="CHEBI:58349"/>
        <dbReference type="ChEBI" id="CHEBI:67139"/>
        <dbReference type="EC" id="1.17.1.8"/>
    </reaction>
</comment>
<dbReference type="GO" id="GO:0019877">
    <property type="term" value="P:diaminopimelate biosynthetic process"/>
    <property type="evidence" value="ECO:0007669"/>
    <property type="project" value="UniProtKB-UniRule"/>
</dbReference>
<feature type="domain" description="Dihydrodipicolinate reductase N-terminal" evidence="11">
    <location>
        <begin position="2"/>
        <end position="112"/>
    </location>
</feature>
<comment type="caution">
    <text evidence="13">The sequence shown here is derived from an EMBL/GenBank/DDBJ whole genome shotgun (WGS) entry which is preliminary data.</text>
</comment>
<keyword evidence="8 9" id="KW-0457">Lysine biosynthesis</keyword>
<evidence type="ECO:0000259" key="12">
    <source>
        <dbReference type="Pfam" id="PF05173"/>
    </source>
</evidence>
<feature type="binding site" evidence="9">
    <location>
        <begin position="152"/>
        <end position="153"/>
    </location>
    <ligand>
        <name>(S)-2,3,4,5-tetrahydrodipicolinate</name>
        <dbReference type="ChEBI" id="CHEBI:16845"/>
    </ligand>
</feature>
<comment type="catalytic activity">
    <reaction evidence="9">
        <text>(S)-2,3,4,5-tetrahydrodipicolinate + NAD(+) + H2O = (2S,4S)-4-hydroxy-2,3,4,5-tetrahydrodipicolinate + NADH + H(+)</text>
        <dbReference type="Rhea" id="RHEA:35323"/>
        <dbReference type="ChEBI" id="CHEBI:15377"/>
        <dbReference type="ChEBI" id="CHEBI:15378"/>
        <dbReference type="ChEBI" id="CHEBI:16845"/>
        <dbReference type="ChEBI" id="CHEBI:57540"/>
        <dbReference type="ChEBI" id="CHEBI:57945"/>
        <dbReference type="ChEBI" id="CHEBI:67139"/>
        <dbReference type="EC" id="1.17.1.8"/>
    </reaction>
</comment>
<dbReference type="GO" id="GO:0008839">
    <property type="term" value="F:4-hydroxy-tetrahydrodipicolinate reductase"/>
    <property type="evidence" value="ECO:0007669"/>
    <property type="project" value="UniProtKB-UniRule"/>
</dbReference>
<organism evidence="13 14">
    <name type="scientific">Candidatus Merdivicinus excrementipullorum</name>
    <dbReference type="NCBI Taxonomy" id="2840867"/>
    <lineage>
        <taxon>Bacteria</taxon>
        <taxon>Bacillati</taxon>
        <taxon>Bacillota</taxon>
        <taxon>Clostridia</taxon>
        <taxon>Eubacteriales</taxon>
        <taxon>Oscillospiraceae</taxon>
        <taxon>Oscillospiraceae incertae sedis</taxon>
        <taxon>Candidatus Merdivicinus</taxon>
    </lineage>
</organism>
<comment type="pathway">
    <text evidence="9">Amino-acid biosynthesis; L-lysine biosynthesis via DAP pathway; (S)-tetrahydrodipicolinate from L-aspartate: step 4/4.</text>
</comment>
<evidence type="ECO:0000256" key="10">
    <source>
        <dbReference type="NCBIfam" id="TIGR00036"/>
    </source>
</evidence>
<dbReference type="GO" id="GO:0050661">
    <property type="term" value="F:NADP binding"/>
    <property type="evidence" value="ECO:0007669"/>
    <property type="project" value="UniProtKB-UniRule"/>
</dbReference>
<dbReference type="Proteomes" id="UP000824002">
    <property type="component" value="Unassembled WGS sequence"/>
</dbReference>
<evidence type="ECO:0000256" key="4">
    <source>
        <dbReference type="ARBA" id="ARBA00022857"/>
    </source>
</evidence>
<evidence type="ECO:0000256" key="2">
    <source>
        <dbReference type="ARBA" id="ARBA00022490"/>
    </source>
</evidence>
<feature type="domain" description="Dihydrodipicolinate reductase C-terminal" evidence="12">
    <location>
        <begin position="115"/>
        <end position="249"/>
    </location>
</feature>
<evidence type="ECO:0000256" key="5">
    <source>
        <dbReference type="ARBA" id="ARBA00022915"/>
    </source>
</evidence>
<keyword evidence="7 9" id="KW-0520">NAD</keyword>
<dbReference type="InterPro" id="IPR022664">
    <property type="entry name" value="DapB_N_CS"/>
</dbReference>
<dbReference type="GO" id="GO:0016726">
    <property type="term" value="F:oxidoreductase activity, acting on CH or CH2 groups, NAD or NADP as acceptor"/>
    <property type="evidence" value="ECO:0007669"/>
    <property type="project" value="UniProtKB-UniRule"/>
</dbReference>
<evidence type="ECO:0000256" key="3">
    <source>
        <dbReference type="ARBA" id="ARBA00022605"/>
    </source>
</evidence>
<gene>
    <name evidence="9" type="primary">dapB</name>
    <name evidence="13" type="ORF">IAB51_10395</name>
</gene>
<protein>
    <recommendedName>
        <fullName evidence="9 10">4-hydroxy-tetrahydrodipicolinate reductase</fullName>
        <shortName evidence="9">HTPA reductase</shortName>
        <ecNumber evidence="9 10">1.17.1.8</ecNumber>
    </recommendedName>
</protein>
<evidence type="ECO:0000256" key="9">
    <source>
        <dbReference type="HAMAP-Rule" id="MF_00102"/>
    </source>
</evidence>
<keyword evidence="2 9" id="KW-0963">Cytoplasm</keyword>
<evidence type="ECO:0000256" key="6">
    <source>
        <dbReference type="ARBA" id="ARBA00023002"/>
    </source>
</evidence>
<feature type="binding site" evidence="9">
    <location>
        <position position="47"/>
    </location>
    <ligand>
        <name>NAD(+)</name>
        <dbReference type="ChEBI" id="CHEBI:57540"/>
    </ligand>
</feature>
<dbReference type="SUPFAM" id="SSF51735">
    <property type="entry name" value="NAD(P)-binding Rossmann-fold domains"/>
    <property type="match status" value="1"/>
</dbReference>
<dbReference type="Gene3D" id="3.40.50.720">
    <property type="entry name" value="NAD(P)-binding Rossmann-like Domain"/>
    <property type="match status" value="1"/>
</dbReference>
<keyword evidence="3 9" id="KW-0028">Amino-acid biosynthesis</keyword>
<name>A0A9D1K0D4_9FIRM</name>
<evidence type="ECO:0000256" key="1">
    <source>
        <dbReference type="ARBA" id="ARBA00006642"/>
    </source>
</evidence>
<evidence type="ECO:0000256" key="7">
    <source>
        <dbReference type="ARBA" id="ARBA00023027"/>
    </source>
</evidence>
<evidence type="ECO:0000259" key="11">
    <source>
        <dbReference type="Pfam" id="PF01113"/>
    </source>
</evidence>
<proteinExistence type="inferred from homology"/>
<dbReference type="Pfam" id="PF01113">
    <property type="entry name" value="DapB_N"/>
    <property type="match status" value="1"/>
</dbReference>
<dbReference type="GO" id="GO:0009089">
    <property type="term" value="P:lysine biosynthetic process via diaminopimelate"/>
    <property type="evidence" value="ECO:0007669"/>
    <property type="project" value="UniProtKB-UniRule"/>
</dbReference>
<dbReference type="EMBL" id="DVJP01000068">
    <property type="protein sequence ID" value="HIS77196.1"/>
    <property type="molecule type" value="Genomic_DNA"/>
</dbReference>
<keyword evidence="5 9" id="KW-0220">Diaminopimelate biosynthesis</keyword>
<feature type="binding site" evidence="9">
    <location>
        <position position="48"/>
    </location>
    <ligand>
        <name>NADP(+)</name>
        <dbReference type="ChEBI" id="CHEBI:58349"/>
    </ligand>
</feature>
<comment type="similarity">
    <text evidence="1 9">Belongs to the DapB family.</text>
</comment>
<keyword evidence="4 9" id="KW-0521">NADP</keyword>
<dbReference type="HAMAP" id="MF_00102">
    <property type="entry name" value="DapB"/>
    <property type="match status" value="1"/>
</dbReference>
<dbReference type="GO" id="GO:0005829">
    <property type="term" value="C:cytosol"/>
    <property type="evidence" value="ECO:0007669"/>
    <property type="project" value="TreeGrafter"/>
</dbReference>
<dbReference type="PANTHER" id="PTHR20836">
    <property type="entry name" value="DIHYDRODIPICOLINATE REDUCTASE"/>
    <property type="match status" value="1"/>
</dbReference>
<reference evidence="13" key="2">
    <citation type="journal article" date="2021" name="PeerJ">
        <title>Extensive microbial diversity within the chicken gut microbiome revealed by metagenomics and culture.</title>
        <authorList>
            <person name="Gilroy R."/>
            <person name="Ravi A."/>
            <person name="Getino M."/>
            <person name="Pursley I."/>
            <person name="Horton D.L."/>
            <person name="Alikhan N.F."/>
            <person name="Baker D."/>
            <person name="Gharbi K."/>
            <person name="Hall N."/>
            <person name="Watson M."/>
            <person name="Adriaenssens E.M."/>
            <person name="Foster-Nyarko E."/>
            <person name="Jarju S."/>
            <person name="Secka A."/>
            <person name="Antonio M."/>
            <person name="Oren A."/>
            <person name="Chaudhuri R.R."/>
            <person name="La Ragione R."/>
            <person name="Hildebrand F."/>
            <person name="Pallen M.J."/>
        </authorList>
    </citation>
    <scope>NUCLEOTIDE SEQUENCE</scope>
    <source>
        <strain evidence="13">CHK199-13235</strain>
    </source>
</reference>
<dbReference type="AlphaFoldDB" id="A0A9D1K0D4"/>
<dbReference type="PROSITE" id="PS01298">
    <property type="entry name" value="DAPB"/>
    <property type="match status" value="1"/>
</dbReference>
<comment type="subcellular location">
    <subcellularLocation>
        <location evidence="9">Cytoplasm</location>
    </subcellularLocation>
</comment>
<dbReference type="PIRSF" id="PIRSF000161">
    <property type="entry name" value="DHPR"/>
    <property type="match status" value="1"/>
</dbReference>
<sequence length="252" mass="27604">MVKIMLCGCQGKMGHVIEDCVASREDCRIIAGVDINTADQREFPVYEKPELSAEKPDVVIDYSHPSSLEGLLAYGIQNHVPLVIATTGYHPEQIAKIEEASKQIPVFFSFNMSLGVNLLAELAKKAAQVLGGQFDIEIVEKHHNRKLDAPSGTALMLADAINETLGGQEVYTYDRHSVRKKREKNEIGIHSVRGGTIVGEHEIIFAGRDEVITLSHSAMSREIFAVGSLNAAVFLSGKKEAGLYRMSDLIAE</sequence>
<evidence type="ECO:0000256" key="8">
    <source>
        <dbReference type="ARBA" id="ARBA00023154"/>
    </source>
</evidence>
<comment type="caution">
    <text evidence="9">Was originally thought to be a dihydrodipicolinate reductase (DHDPR), catalyzing the conversion of dihydrodipicolinate to tetrahydrodipicolinate. However, it was shown in E.coli that the substrate of the enzymatic reaction is not dihydrodipicolinate (DHDP) but in fact (2S,4S)-4-hydroxy-2,3,4,5-tetrahydrodipicolinic acid (HTPA), the product released by the DapA-catalyzed reaction.</text>
</comment>
<evidence type="ECO:0000313" key="13">
    <source>
        <dbReference type="EMBL" id="HIS77196.1"/>
    </source>
</evidence>
<evidence type="ECO:0000313" key="14">
    <source>
        <dbReference type="Proteomes" id="UP000824002"/>
    </source>
</evidence>
<comment type="subunit">
    <text evidence="9">Homotetramer.</text>
</comment>